<feature type="region of interest" description="Disordered" evidence="6">
    <location>
        <begin position="454"/>
        <end position="486"/>
    </location>
</feature>
<dbReference type="PANTHER" id="PTHR14609">
    <property type="entry name" value="RING FINGER PROTEIN 219"/>
    <property type="match status" value="1"/>
</dbReference>
<feature type="region of interest" description="Disordered" evidence="6">
    <location>
        <begin position="389"/>
        <end position="415"/>
    </location>
</feature>
<feature type="region of interest" description="Disordered" evidence="6">
    <location>
        <begin position="635"/>
        <end position="725"/>
    </location>
</feature>
<protein>
    <recommendedName>
        <fullName evidence="7">RING-type domain-containing protein</fullName>
    </recommendedName>
</protein>
<keyword evidence="2 4" id="KW-0863">Zinc-finger</keyword>
<proteinExistence type="predicted"/>
<dbReference type="CDD" id="cd16562">
    <property type="entry name" value="RING-HC_RNF219"/>
    <property type="match status" value="1"/>
</dbReference>
<dbReference type="EMBL" id="JAGEUA010000001">
    <property type="protein sequence ID" value="KAL1021646.1"/>
    <property type="molecule type" value="Genomic_DNA"/>
</dbReference>
<sequence>MANNFQNVTLSLTLPISCQICLGKVRQPVICANNHVFCSCCMDIWLKKAGQCPTCRVPITADNPCREIIGGTNESESNESHSVNKRLRKTRGELLLREYEDEIEGLLKENEDLRIRNQSLESQLRTVLDPCTITARQQENNNIDPDVLEEWSKKMRAASDRYSKIKVDVDKLKEANKMLRSQNFDLVQENMRLKAEVASRSPQKFGRYTVAALEAKIQQYQRDMDHLKKALERSDRYIEELEGQQGQDSQGHTDACPESTTSGAGEAETRVNHEQVSSMKRRLSDLKNASICTSSLEGESEMVSPHHSHLLATRVGHGAPGRGHRVDIGVGEMETDNLSAIAPSTPSSAFRSLSLSPGGADDRKLGYKALTYLRRLSFEDCGVACSGVSSGEPKRSGVSNTLSAEEPKRSGVSTTFTNGVFPSSAVEAGSSTSNTVFWGTAWQSTRTSDMTLVTSVTSPNHSGAQQVNTALGHSERSPDTDQASTLSEDLAELGTEPMSSEASMDAAYLDKISELDSMMLEGTDGLSRRGSADSHLSSGSKLSLTSIQSAYSPDLTLETGLDVTLVPELDGCSSLLDADPDHDGGAETQAAGPVSLSLNNGQVKRDVELPGRLTGTGSSPIPVCESQARASCEVHTASTYDPSQSDQLSVDPLTTVKSGPGGSLGSFPNEEGDVPSGGVSSGCSIGTPVRKADKESSSATPGQAAKRKSHSPFNSSSPYKHSKFV</sequence>
<dbReference type="InterPro" id="IPR001841">
    <property type="entry name" value="Znf_RING"/>
</dbReference>
<dbReference type="PANTHER" id="PTHR14609:SF1">
    <property type="entry name" value="ORC UBIQUITIN LIGASE 1"/>
    <property type="match status" value="1"/>
</dbReference>
<feature type="compositionally biased region" description="Polar residues" evidence="6">
    <location>
        <begin position="454"/>
        <end position="471"/>
    </location>
</feature>
<organism evidence="8 9">
    <name type="scientific">Umbra pygmaea</name>
    <name type="common">Eastern mudminnow</name>
    <dbReference type="NCBI Taxonomy" id="75934"/>
    <lineage>
        <taxon>Eukaryota</taxon>
        <taxon>Metazoa</taxon>
        <taxon>Chordata</taxon>
        <taxon>Craniata</taxon>
        <taxon>Vertebrata</taxon>
        <taxon>Euteleostomi</taxon>
        <taxon>Actinopterygii</taxon>
        <taxon>Neopterygii</taxon>
        <taxon>Teleostei</taxon>
        <taxon>Protacanthopterygii</taxon>
        <taxon>Esociformes</taxon>
        <taxon>Umbridae</taxon>
        <taxon>Umbra</taxon>
    </lineage>
</organism>
<keyword evidence="5" id="KW-0175">Coiled coil</keyword>
<evidence type="ECO:0000313" key="8">
    <source>
        <dbReference type="EMBL" id="KAL1021646.1"/>
    </source>
</evidence>
<dbReference type="PROSITE" id="PS50089">
    <property type="entry name" value="ZF_RING_2"/>
    <property type="match status" value="1"/>
</dbReference>
<dbReference type="SUPFAM" id="SSF57850">
    <property type="entry name" value="RING/U-box"/>
    <property type="match status" value="1"/>
</dbReference>
<evidence type="ECO:0000256" key="4">
    <source>
        <dbReference type="PROSITE-ProRule" id="PRU00175"/>
    </source>
</evidence>
<reference evidence="8 9" key="1">
    <citation type="submission" date="2024-06" db="EMBL/GenBank/DDBJ databases">
        <authorList>
            <person name="Pan Q."/>
            <person name="Wen M."/>
            <person name="Jouanno E."/>
            <person name="Zahm M."/>
            <person name="Klopp C."/>
            <person name="Cabau C."/>
            <person name="Louis A."/>
            <person name="Berthelot C."/>
            <person name="Parey E."/>
            <person name="Roest Crollius H."/>
            <person name="Montfort J."/>
            <person name="Robinson-Rechavi M."/>
            <person name="Bouchez O."/>
            <person name="Lampietro C."/>
            <person name="Lopez Roques C."/>
            <person name="Donnadieu C."/>
            <person name="Postlethwait J."/>
            <person name="Bobe J."/>
            <person name="Verreycken H."/>
            <person name="Guiguen Y."/>
        </authorList>
    </citation>
    <scope>NUCLEOTIDE SEQUENCE [LARGE SCALE GENOMIC DNA]</scope>
    <source>
        <strain evidence="8">Up_M1</strain>
        <tissue evidence="8">Testis</tissue>
    </source>
</reference>
<dbReference type="Gene3D" id="3.30.40.10">
    <property type="entry name" value="Zinc/RING finger domain, C3HC4 (zinc finger)"/>
    <property type="match status" value="1"/>
</dbReference>
<feature type="coiled-coil region" evidence="5">
    <location>
        <begin position="155"/>
        <end position="182"/>
    </location>
</feature>
<feature type="compositionally biased region" description="Polar residues" evidence="6">
    <location>
        <begin position="636"/>
        <end position="648"/>
    </location>
</feature>
<keyword evidence="3" id="KW-0862">Zinc</keyword>
<dbReference type="AlphaFoldDB" id="A0ABD0Y709"/>
<comment type="caution">
    <text evidence="8">The sequence shown here is derived from an EMBL/GenBank/DDBJ whole genome shotgun (WGS) entry which is preliminary data.</text>
</comment>
<evidence type="ECO:0000313" key="9">
    <source>
        <dbReference type="Proteomes" id="UP001557470"/>
    </source>
</evidence>
<keyword evidence="1" id="KW-0479">Metal-binding</keyword>
<feature type="region of interest" description="Disordered" evidence="6">
    <location>
        <begin position="574"/>
        <end position="601"/>
    </location>
</feature>
<dbReference type="InterPro" id="IPR039209">
    <property type="entry name" value="OBI1"/>
</dbReference>
<dbReference type="InterPro" id="IPR013083">
    <property type="entry name" value="Znf_RING/FYVE/PHD"/>
</dbReference>
<feature type="domain" description="RING-type" evidence="7">
    <location>
        <begin position="18"/>
        <end position="56"/>
    </location>
</feature>
<name>A0ABD0Y709_UMBPY</name>
<evidence type="ECO:0000256" key="6">
    <source>
        <dbReference type="SAM" id="MobiDB-lite"/>
    </source>
</evidence>
<feature type="compositionally biased region" description="Polar residues" evidence="6">
    <location>
        <begin position="244"/>
        <end position="263"/>
    </location>
</feature>
<evidence type="ECO:0000259" key="7">
    <source>
        <dbReference type="PROSITE" id="PS50089"/>
    </source>
</evidence>
<evidence type="ECO:0000256" key="1">
    <source>
        <dbReference type="ARBA" id="ARBA00022723"/>
    </source>
</evidence>
<dbReference type="GO" id="GO:0008270">
    <property type="term" value="F:zinc ion binding"/>
    <property type="evidence" value="ECO:0007669"/>
    <property type="project" value="UniProtKB-KW"/>
</dbReference>
<evidence type="ECO:0000256" key="2">
    <source>
        <dbReference type="ARBA" id="ARBA00022771"/>
    </source>
</evidence>
<evidence type="ECO:0000256" key="5">
    <source>
        <dbReference type="SAM" id="Coils"/>
    </source>
</evidence>
<dbReference type="Pfam" id="PF00097">
    <property type="entry name" value="zf-C3HC4"/>
    <property type="match status" value="1"/>
</dbReference>
<evidence type="ECO:0000256" key="3">
    <source>
        <dbReference type="ARBA" id="ARBA00022833"/>
    </source>
</evidence>
<dbReference type="InterPro" id="IPR018957">
    <property type="entry name" value="Znf_C3HC4_RING-type"/>
</dbReference>
<dbReference type="Proteomes" id="UP001557470">
    <property type="component" value="Unassembled WGS sequence"/>
</dbReference>
<dbReference type="InterPro" id="IPR035691">
    <property type="entry name" value="OBI1_RING-HC"/>
</dbReference>
<feature type="coiled-coil region" evidence="5">
    <location>
        <begin position="89"/>
        <end position="123"/>
    </location>
</feature>
<keyword evidence="9" id="KW-1185">Reference proteome</keyword>
<gene>
    <name evidence="8" type="ORF">UPYG_G00016100</name>
</gene>
<accession>A0ABD0Y709</accession>
<feature type="region of interest" description="Disordered" evidence="6">
    <location>
        <begin position="241"/>
        <end position="282"/>
    </location>
</feature>